<evidence type="ECO:0008006" key="3">
    <source>
        <dbReference type="Google" id="ProtNLM"/>
    </source>
</evidence>
<dbReference type="OrthoDB" id="5379188at2"/>
<reference evidence="2" key="1">
    <citation type="submission" date="2019-07" db="EMBL/GenBank/DDBJ databases">
        <title>Arthrobacter KR32 sp. nov., isolated from mountain cheese made of cows milk.</title>
        <authorList>
            <person name="Flegler A."/>
        </authorList>
    </citation>
    <scope>NUCLEOTIDE SEQUENCE [LARGE SCALE GENOMIC DNA]</scope>
    <source>
        <strain evidence="2">KR32</strain>
    </source>
</reference>
<gene>
    <name evidence="1" type="ORF">FNH21_16605</name>
</gene>
<dbReference type="Proteomes" id="UP000326464">
    <property type="component" value="Unassembled WGS sequence"/>
</dbReference>
<dbReference type="AlphaFoldDB" id="A0A7X1NSP2"/>
<dbReference type="EMBL" id="VJXX01000010">
    <property type="protein sequence ID" value="MPY12314.1"/>
    <property type="molecule type" value="Genomic_DNA"/>
</dbReference>
<proteinExistence type="predicted"/>
<protein>
    <recommendedName>
        <fullName evidence="3">HNH endonuclease</fullName>
    </recommendedName>
</protein>
<evidence type="ECO:0000313" key="1">
    <source>
        <dbReference type="EMBL" id="MPY12314.1"/>
    </source>
</evidence>
<evidence type="ECO:0000313" key="2">
    <source>
        <dbReference type="Proteomes" id="UP000326464"/>
    </source>
</evidence>
<sequence>MTDGNRAAFSNLMLLCTTHHKLIDGPHRDRYPIELLHQWKTERESDPGALSATNLTDDTLEEVLESLMARFGPIREVVVELEAMLWVAGSILKSPFDSMGILLTHNAHHRGRERGAVVTIRNTGTADVSVEDVSLIYHLEPPTPEIKGAEFTLMGRNDYLHLQSVPHRLLSGDAFQWLTKAVTLAECEAAAAGVGKQYHSLIARVRLATGETIESPEIPWSSVSGLLTTHQDDN</sequence>
<name>A0A7X1NSP2_9MICC</name>
<dbReference type="RefSeq" id="WP_152817179.1">
    <property type="nucleotide sequence ID" value="NZ_VJXX01000010.1"/>
</dbReference>
<comment type="caution">
    <text evidence="1">The sequence shown here is derived from an EMBL/GenBank/DDBJ whole genome shotgun (WGS) entry which is preliminary data.</text>
</comment>
<accession>A0A7X1NSP2</accession>
<organism evidence="1 2">
    <name type="scientific">Arthrobacter bussei</name>
    <dbReference type="NCBI Taxonomy" id="2594179"/>
    <lineage>
        <taxon>Bacteria</taxon>
        <taxon>Bacillati</taxon>
        <taxon>Actinomycetota</taxon>
        <taxon>Actinomycetes</taxon>
        <taxon>Micrococcales</taxon>
        <taxon>Micrococcaceae</taxon>
        <taxon>Arthrobacter</taxon>
    </lineage>
</organism>
<keyword evidence="2" id="KW-1185">Reference proteome</keyword>